<dbReference type="GO" id="GO:0004222">
    <property type="term" value="F:metalloendopeptidase activity"/>
    <property type="evidence" value="ECO:0007669"/>
    <property type="project" value="InterPro"/>
</dbReference>
<evidence type="ECO:0000313" key="12">
    <source>
        <dbReference type="Proteomes" id="UP001140172"/>
    </source>
</evidence>
<dbReference type="CDD" id="cd00914">
    <property type="entry name" value="PCD_DCoH_subfamily_b"/>
    <property type="match status" value="1"/>
</dbReference>
<keyword evidence="12" id="KW-1185">Reference proteome</keyword>
<dbReference type="Proteomes" id="UP001140172">
    <property type="component" value="Unassembled WGS sequence"/>
</dbReference>
<dbReference type="InterPro" id="IPR003789">
    <property type="entry name" value="Asn/Gln_tRNA_amidoTrase-B-like"/>
</dbReference>
<dbReference type="PANTHER" id="PTHR11851">
    <property type="entry name" value="METALLOPROTEASE"/>
    <property type="match status" value="1"/>
</dbReference>
<proteinExistence type="inferred from homology"/>
<evidence type="ECO:0000313" key="11">
    <source>
        <dbReference type="EMBL" id="KAJ2785266.1"/>
    </source>
</evidence>
<evidence type="ECO:0000256" key="4">
    <source>
        <dbReference type="ARBA" id="ARBA00007261"/>
    </source>
</evidence>
<dbReference type="InterPro" id="IPR036428">
    <property type="entry name" value="PCD_sf"/>
</dbReference>
<feature type="region of interest" description="Disordered" evidence="8">
    <location>
        <begin position="595"/>
        <end position="616"/>
    </location>
</feature>
<dbReference type="Gene3D" id="1.10.1510.10">
    <property type="entry name" value="Uncharacterised protein YqeY/AIM41 PF09424, N-terminal domain"/>
    <property type="match status" value="1"/>
</dbReference>
<dbReference type="EMBL" id="JANBUM010000092">
    <property type="protein sequence ID" value="KAJ2785266.1"/>
    <property type="molecule type" value="Genomic_DNA"/>
</dbReference>
<protein>
    <recommendedName>
        <fullName evidence="7">Altered inheritance of mitochondria protein 41</fullName>
    </recommendedName>
</protein>
<dbReference type="Gene3D" id="1.10.10.410">
    <property type="match status" value="1"/>
</dbReference>
<dbReference type="Pfam" id="PF05193">
    <property type="entry name" value="Peptidase_M16_C"/>
    <property type="match status" value="1"/>
</dbReference>
<dbReference type="Gene3D" id="3.30.1360.20">
    <property type="entry name" value="Transcriptional coactivator/pterin dehydratase"/>
    <property type="match status" value="1"/>
</dbReference>
<accession>A0A9W8HJ83</accession>
<evidence type="ECO:0000259" key="10">
    <source>
        <dbReference type="Pfam" id="PF05193"/>
    </source>
</evidence>
<dbReference type="GO" id="GO:0006729">
    <property type="term" value="P:tetrahydrobiopterin biosynthetic process"/>
    <property type="evidence" value="ECO:0007669"/>
    <property type="project" value="InterPro"/>
</dbReference>
<feature type="domain" description="Peptidase M16 N-terminal" evidence="9">
    <location>
        <begin position="230"/>
        <end position="376"/>
    </location>
</feature>
<comment type="catalytic activity">
    <reaction evidence="1">
        <text>(4aS,6R)-4a-hydroxy-L-erythro-5,6,7,8-tetrahydrobiopterin = (6R)-L-erythro-6,7-dihydrobiopterin + H2O</text>
        <dbReference type="Rhea" id="RHEA:11920"/>
        <dbReference type="ChEBI" id="CHEBI:15377"/>
        <dbReference type="ChEBI" id="CHEBI:15642"/>
        <dbReference type="ChEBI" id="CHEBI:43120"/>
        <dbReference type="EC" id="4.2.1.96"/>
    </reaction>
</comment>
<dbReference type="HAMAP" id="MF_00434">
    <property type="entry name" value="Pterin_4_alpha"/>
    <property type="match status" value="1"/>
</dbReference>
<dbReference type="InterPro" id="IPR019004">
    <property type="entry name" value="YqeY/Aim41"/>
</dbReference>
<dbReference type="SUPFAM" id="SSF63411">
    <property type="entry name" value="LuxS/MPP-like metallohydrolase"/>
    <property type="match status" value="2"/>
</dbReference>
<name>A0A9W8HJ83_9FUNG</name>
<dbReference type="Gene3D" id="3.30.830.10">
    <property type="entry name" value="Metalloenzyme, LuxS/M16 peptidase-like"/>
    <property type="match status" value="2"/>
</dbReference>
<sequence length="801" mass="87652">MYLSAIQRGSRLTGIYRVCASMRLYTAEATTINARLKSDMKAAMKAKEKTKLTVIRGVLSDILYAEKNQTGSTSFSRDSDADVAAVIQRAIKQRRDSIQSYTEGGREDLAQEESAELAILSEYLPEQLSSEQIEARVKQVVERLGVSGIKAMGAVMKEIDISPAEAPKSRVAEAVKKLLSSAQLSKRFKSTTAAETSAGAQIPLNYKQQATTEVSADGQTYVTTFPNGLRVVSENNPGHFTALGVYVDAGSRYESPSTSGYAHLMDRMAFRNSERFTSAESMAAIEKLGGSIMSSSSRECIMYQAAVFPDDVSTALGLLADTTLRPKYLEEELAELREAVPWELQDFMSKPDMFLPEKLHETAFRSSTLGNPLLCPPSQLNAATPDSLATYHTRWYRPERIVVAAVGHEHADFVRLCSENGFADLAPAQSPNHSDQSASSDDSSLSSRSWFNKMLGAGGASSSHNSSDPYARSVYTGGTWFDAKPDADFTQVYLGFKSSGIDNEKALYAYATLQMLLGGGGSFSAGGPGKGMYSRLYTRVLNQHAWIESCVAFHHCYTDAGLFGISASCRPRNEHALLDVVATEIEAVASGRNRIPSRSSMRRPYASQEGPTQAEVRRAKNQLKSNLLMNLESRMVQLEDLGRQIQVSGRKVPASTMIDHIEDIRSADIAKAAGDLLENPATLLVQGNIGGVKKFYPKLSNADREQKLNPLLMASSDDGKSGGWSMVKGRDAITKTFVFDNFNQAFSFMTSVALKAEKMDHHPEWFNVYNRVEITLSTHDCQGLSTRDVELASYIDLAASR</sequence>
<keyword evidence="5" id="KW-0456">Lyase</keyword>
<evidence type="ECO:0000256" key="5">
    <source>
        <dbReference type="ARBA" id="ARBA00023239"/>
    </source>
</evidence>
<dbReference type="InterPro" id="IPR007863">
    <property type="entry name" value="Peptidase_M16_C"/>
</dbReference>
<dbReference type="GO" id="GO:0005739">
    <property type="term" value="C:mitochondrion"/>
    <property type="evidence" value="ECO:0007669"/>
    <property type="project" value="UniProtKB-SubCell"/>
</dbReference>
<dbReference type="SUPFAM" id="SSF89095">
    <property type="entry name" value="GatB/YqeY motif"/>
    <property type="match status" value="1"/>
</dbReference>
<dbReference type="InterPro" id="IPR011249">
    <property type="entry name" value="Metalloenz_LuxS/M16"/>
</dbReference>
<dbReference type="Pfam" id="PF01329">
    <property type="entry name" value="Pterin_4a"/>
    <property type="match status" value="1"/>
</dbReference>
<dbReference type="PROSITE" id="PS00143">
    <property type="entry name" value="INSULINASE"/>
    <property type="match status" value="1"/>
</dbReference>
<keyword evidence="11" id="KW-0378">Hydrolase</keyword>
<evidence type="ECO:0000256" key="6">
    <source>
        <dbReference type="RuleBase" id="RU004447"/>
    </source>
</evidence>
<dbReference type="InterPro" id="IPR001533">
    <property type="entry name" value="Pterin_deHydtase"/>
</dbReference>
<dbReference type="PANTHER" id="PTHR11851:SF49">
    <property type="entry name" value="MITOCHONDRIAL-PROCESSING PEPTIDASE SUBUNIT ALPHA"/>
    <property type="match status" value="1"/>
</dbReference>
<evidence type="ECO:0000256" key="3">
    <source>
        <dbReference type="ARBA" id="ARBA00006472"/>
    </source>
</evidence>
<dbReference type="Pfam" id="PF00675">
    <property type="entry name" value="Peptidase_M16"/>
    <property type="match status" value="1"/>
</dbReference>
<evidence type="ECO:0000256" key="8">
    <source>
        <dbReference type="SAM" id="MobiDB-lite"/>
    </source>
</evidence>
<dbReference type="InterPro" id="IPR011765">
    <property type="entry name" value="Pept_M16_N"/>
</dbReference>
<dbReference type="GO" id="GO:0006627">
    <property type="term" value="P:protein processing involved in protein targeting to mitochondrion"/>
    <property type="evidence" value="ECO:0007669"/>
    <property type="project" value="TreeGrafter"/>
</dbReference>
<dbReference type="GO" id="GO:0008124">
    <property type="term" value="F:4-alpha-hydroxytetrahydrobiopterin dehydratase activity"/>
    <property type="evidence" value="ECO:0007669"/>
    <property type="project" value="UniProtKB-EC"/>
</dbReference>
<comment type="similarity">
    <text evidence="3">Belongs to the pterin-4-alpha-carbinolamine dehydratase family.</text>
</comment>
<comment type="subcellular location">
    <subcellularLocation>
        <location evidence="7">Mitochondrion</location>
    </subcellularLocation>
</comment>
<dbReference type="InterPro" id="IPR042184">
    <property type="entry name" value="YqeY/Aim41_N"/>
</dbReference>
<keyword evidence="7" id="KW-0496">Mitochondrion</keyword>
<evidence type="ECO:0000259" key="9">
    <source>
        <dbReference type="Pfam" id="PF00675"/>
    </source>
</evidence>
<dbReference type="GO" id="GO:0016884">
    <property type="term" value="F:carbon-nitrogen ligase activity, with glutamine as amido-N-donor"/>
    <property type="evidence" value="ECO:0007669"/>
    <property type="project" value="UniProtKB-UniRule"/>
</dbReference>
<organism evidence="11 12">
    <name type="scientific">Coemansia interrupta</name>
    <dbReference type="NCBI Taxonomy" id="1126814"/>
    <lineage>
        <taxon>Eukaryota</taxon>
        <taxon>Fungi</taxon>
        <taxon>Fungi incertae sedis</taxon>
        <taxon>Zoopagomycota</taxon>
        <taxon>Kickxellomycotina</taxon>
        <taxon>Kickxellomycetes</taxon>
        <taxon>Kickxellales</taxon>
        <taxon>Kickxellaceae</taxon>
        <taxon>Coemansia</taxon>
    </lineage>
</organism>
<dbReference type="OrthoDB" id="277191at2759"/>
<dbReference type="InterPro" id="IPR001431">
    <property type="entry name" value="Pept_M16_Zn_BS"/>
</dbReference>
<comment type="similarity">
    <text evidence="4 6">Belongs to the peptidase M16 family.</text>
</comment>
<dbReference type="SUPFAM" id="SSF55248">
    <property type="entry name" value="PCD-like"/>
    <property type="match status" value="1"/>
</dbReference>
<dbReference type="InterPro" id="IPR023168">
    <property type="entry name" value="GatB_Yqey_C_2"/>
</dbReference>
<reference evidence="11" key="1">
    <citation type="submission" date="2022-07" db="EMBL/GenBank/DDBJ databases">
        <title>Phylogenomic reconstructions and comparative analyses of Kickxellomycotina fungi.</title>
        <authorList>
            <person name="Reynolds N.K."/>
            <person name="Stajich J.E."/>
            <person name="Barry K."/>
            <person name="Grigoriev I.V."/>
            <person name="Crous P."/>
            <person name="Smith M.E."/>
        </authorList>
    </citation>
    <scope>NUCLEOTIDE SEQUENCE</scope>
    <source>
        <strain evidence="11">BCRC 34489</strain>
    </source>
</reference>
<feature type="domain" description="Peptidase M16 C-terminal" evidence="10">
    <location>
        <begin position="383"/>
        <end position="590"/>
    </location>
</feature>
<dbReference type="InterPro" id="IPR050361">
    <property type="entry name" value="MPP/UQCRC_Complex"/>
</dbReference>
<dbReference type="NCBIfam" id="NF002018">
    <property type="entry name" value="PRK00823.1-3"/>
    <property type="match status" value="1"/>
</dbReference>
<gene>
    <name evidence="11" type="primary">MAS2</name>
    <name evidence="7" type="synonym">AIM41</name>
    <name evidence="11" type="ORF">GGI15_001986</name>
</gene>
<evidence type="ECO:0000256" key="7">
    <source>
        <dbReference type="RuleBase" id="RU365099"/>
    </source>
</evidence>
<dbReference type="Pfam" id="PF09424">
    <property type="entry name" value="YqeY"/>
    <property type="match status" value="1"/>
</dbReference>
<comment type="caution">
    <text evidence="11">The sequence shown here is derived from an EMBL/GenBank/DDBJ whole genome shotgun (WGS) entry which is preliminary data.</text>
</comment>
<evidence type="ECO:0000256" key="1">
    <source>
        <dbReference type="ARBA" id="ARBA00001554"/>
    </source>
</evidence>
<dbReference type="GO" id="GO:0046872">
    <property type="term" value="F:metal ion binding"/>
    <property type="evidence" value="ECO:0007669"/>
    <property type="project" value="InterPro"/>
</dbReference>
<evidence type="ECO:0000256" key="2">
    <source>
        <dbReference type="ARBA" id="ARBA00002123"/>
    </source>
</evidence>
<comment type="function">
    <text evidence="2">Substrate recognition and binding subunit of the essential mitochondrial processing protease (MPP), which cleaves the mitochondrial sequence off newly imported precursors proteins.</text>
</comment>
<dbReference type="AlphaFoldDB" id="A0A9W8HJ83"/>
<comment type="similarity">
    <text evidence="7">Belongs to the AIM41 family.</text>
</comment>